<dbReference type="PANTHER" id="PTHR13490">
    <property type="entry name" value="MITOCHONDRIAL 28S RIBOSOMAL PROTEIN S28"/>
    <property type="match status" value="1"/>
</dbReference>
<feature type="domain" description="Small ribosomal subunit protein mS35 mitochondrial conserved" evidence="1">
    <location>
        <begin position="37"/>
        <end position="189"/>
    </location>
</feature>
<dbReference type="AlphaFoldDB" id="A0A0D7AGY6"/>
<dbReference type="InterPro" id="IPR019349">
    <property type="entry name" value="Ribosomal_mS35_mit"/>
</dbReference>
<evidence type="ECO:0000313" key="3">
    <source>
        <dbReference type="Proteomes" id="UP000054144"/>
    </source>
</evidence>
<dbReference type="PANTHER" id="PTHR13490:SF0">
    <property type="entry name" value="SMALL RIBOSOMAL SUBUNIT PROTEIN MS35"/>
    <property type="match status" value="1"/>
</dbReference>
<keyword evidence="3" id="KW-1185">Reference proteome</keyword>
<dbReference type="OrthoDB" id="283424at2759"/>
<protein>
    <recommendedName>
        <fullName evidence="1">Small ribosomal subunit protein mS35 mitochondrial conserved domain-containing protein</fullName>
    </recommendedName>
</protein>
<dbReference type="GO" id="GO:0003735">
    <property type="term" value="F:structural constituent of ribosome"/>
    <property type="evidence" value="ECO:0007669"/>
    <property type="project" value="InterPro"/>
</dbReference>
<evidence type="ECO:0000259" key="1">
    <source>
        <dbReference type="Pfam" id="PF10213"/>
    </source>
</evidence>
<organism evidence="2 3">
    <name type="scientific">Fistulina hepatica ATCC 64428</name>
    <dbReference type="NCBI Taxonomy" id="1128425"/>
    <lineage>
        <taxon>Eukaryota</taxon>
        <taxon>Fungi</taxon>
        <taxon>Dikarya</taxon>
        <taxon>Basidiomycota</taxon>
        <taxon>Agaricomycotina</taxon>
        <taxon>Agaricomycetes</taxon>
        <taxon>Agaricomycetidae</taxon>
        <taxon>Agaricales</taxon>
        <taxon>Fistulinaceae</taxon>
        <taxon>Fistulina</taxon>
    </lineage>
</organism>
<reference evidence="2 3" key="1">
    <citation type="journal article" date="2015" name="Fungal Genet. Biol.">
        <title>Evolution of novel wood decay mechanisms in Agaricales revealed by the genome sequences of Fistulina hepatica and Cylindrobasidium torrendii.</title>
        <authorList>
            <person name="Floudas D."/>
            <person name="Held B.W."/>
            <person name="Riley R."/>
            <person name="Nagy L.G."/>
            <person name="Koehler G."/>
            <person name="Ransdell A.S."/>
            <person name="Younus H."/>
            <person name="Chow J."/>
            <person name="Chiniquy J."/>
            <person name="Lipzen A."/>
            <person name="Tritt A."/>
            <person name="Sun H."/>
            <person name="Haridas S."/>
            <person name="LaButti K."/>
            <person name="Ohm R.A."/>
            <person name="Kues U."/>
            <person name="Blanchette R.A."/>
            <person name="Grigoriev I.V."/>
            <person name="Minto R.E."/>
            <person name="Hibbett D.S."/>
        </authorList>
    </citation>
    <scope>NUCLEOTIDE SEQUENCE [LARGE SCALE GENOMIC DNA]</scope>
    <source>
        <strain evidence="2 3">ATCC 64428</strain>
    </source>
</reference>
<dbReference type="GO" id="GO:0032543">
    <property type="term" value="P:mitochondrial translation"/>
    <property type="evidence" value="ECO:0007669"/>
    <property type="project" value="InterPro"/>
</dbReference>
<dbReference type="GO" id="GO:0005763">
    <property type="term" value="C:mitochondrial small ribosomal subunit"/>
    <property type="evidence" value="ECO:0007669"/>
    <property type="project" value="TreeGrafter"/>
</dbReference>
<dbReference type="EMBL" id="KN881675">
    <property type="protein sequence ID" value="KIY50556.1"/>
    <property type="molecule type" value="Genomic_DNA"/>
</dbReference>
<feature type="non-terminal residue" evidence="2">
    <location>
        <position position="191"/>
    </location>
</feature>
<gene>
    <name evidence="2" type="ORF">FISHEDRAFT_16226</name>
</gene>
<dbReference type="Proteomes" id="UP000054144">
    <property type="component" value="Unassembled WGS sequence"/>
</dbReference>
<evidence type="ECO:0000313" key="2">
    <source>
        <dbReference type="EMBL" id="KIY50556.1"/>
    </source>
</evidence>
<sequence>DDIASSGHLRLEDLREKLYYMRLIEHEMPKLVAFRKPFVPPTDETPIIVRSIDYGGEEHPATAKRVITAAVDSLPLRDEKAIHKFKLIAGPRWTPDPPRDSGMSKDSEWGNGVIKISCDDFDRPAQNLNWARATLQRLVTEANKYDRVFGKMPVDLRHVYAKRLKERKGDHLRGRIYFRPTSRDFPARWLP</sequence>
<proteinExistence type="predicted"/>
<dbReference type="Pfam" id="PF10213">
    <property type="entry name" value="MRP-S28"/>
    <property type="match status" value="1"/>
</dbReference>
<dbReference type="InterPro" id="IPR039848">
    <property type="entry name" value="Ribosomal_mS35_mt"/>
</dbReference>
<accession>A0A0D7AGY6</accession>
<feature type="non-terminal residue" evidence="2">
    <location>
        <position position="1"/>
    </location>
</feature>
<name>A0A0D7AGY6_9AGAR</name>